<organism evidence="3 4">
    <name type="scientific">Nesterenkonia aurantiaca</name>
    <dbReference type="NCBI Taxonomy" id="1436010"/>
    <lineage>
        <taxon>Bacteria</taxon>
        <taxon>Bacillati</taxon>
        <taxon>Actinomycetota</taxon>
        <taxon>Actinomycetes</taxon>
        <taxon>Micrococcales</taxon>
        <taxon>Micrococcaceae</taxon>
        <taxon>Nesterenkonia</taxon>
    </lineage>
</organism>
<name>A0A4V3ECB3_9MICC</name>
<dbReference type="Proteomes" id="UP000294506">
    <property type="component" value="Unassembled WGS sequence"/>
</dbReference>
<evidence type="ECO:0000256" key="1">
    <source>
        <dbReference type="SAM" id="MobiDB-lite"/>
    </source>
</evidence>
<proteinExistence type="predicted"/>
<evidence type="ECO:0008006" key="5">
    <source>
        <dbReference type="Google" id="ProtNLM"/>
    </source>
</evidence>
<reference evidence="3 4" key="1">
    <citation type="submission" date="2019-03" db="EMBL/GenBank/DDBJ databases">
        <title>Genomic Encyclopedia of Type Strains, Phase III (KMG-III): the genomes of soil and plant-associated and newly described type strains.</title>
        <authorList>
            <person name="Whitman W."/>
        </authorList>
    </citation>
    <scope>NUCLEOTIDE SEQUENCE [LARGE SCALE GENOMIC DNA]</scope>
    <source>
        <strain evidence="3 4">DSM 27373</strain>
    </source>
</reference>
<keyword evidence="2" id="KW-1133">Transmembrane helix</keyword>
<keyword evidence="4" id="KW-1185">Reference proteome</keyword>
<feature type="region of interest" description="Disordered" evidence="1">
    <location>
        <begin position="1"/>
        <end position="76"/>
    </location>
</feature>
<evidence type="ECO:0000256" key="2">
    <source>
        <dbReference type="SAM" id="Phobius"/>
    </source>
</evidence>
<dbReference type="EMBL" id="SOAN01000005">
    <property type="protein sequence ID" value="TDS85762.1"/>
    <property type="molecule type" value="Genomic_DNA"/>
</dbReference>
<feature type="transmembrane region" description="Helical" evidence="2">
    <location>
        <begin position="108"/>
        <end position="126"/>
    </location>
</feature>
<evidence type="ECO:0000313" key="3">
    <source>
        <dbReference type="EMBL" id="TDS85762.1"/>
    </source>
</evidence>
<dbReference type="AlphaFoldDB" id="A0A4V3ECB3"/>
<evidence type="ECO:0000313" key="4">
    <source>
        <dbReference type="Proteomes" id="UP000294506"/>
    </source>
</evidence>
<comment type="caution">
    <text evidence="3">The sequence shown here is derived from an EMBL/GenBank/DDBJ whole genome shotgun (WGS) entry which is preliminary data.</text>
</comment>
<feature type="compositionally biased region" description="Gly residues" evidence="1">
    <location>
        <begin position="24"/>
        <end position="49"/>
    </location>
</feature>
<keyword evidence="2" id="KW-0472">Membrane</keyword>
<dbReference type="RefSeq" id="WP_133726189.1">
    <property type="nucleotide sequence ID" value="NZ_SOAN01000005.1"/>
</dbReference>
<protein>
    <recommendedName>
        <fullName evidence="5">DUF308 domain-containing protein</fullName>
    </recommendedName>
</protein>
<feature type="transmembrane region" description="Helical" evidence="2">
    <location>
        <begin position="80"/>
        <end position="102"/>
    </location>
</feature>
<accession>A0A4V3ECB3</accession>
<sequence length="141" mass="14354">MSSYRDDEPSRVFGRGGRSRPMPGQGGPGQGGPAQGHGAPGQGVPGGGPRDYRADDAAWDEIDDFEPPNPKNPLAGAKPAVVLGAVLSIGAILALIVVPFLPLNAPSWTVPALIGVVLAGLVILFLQMPRNRSGSGDGAQV</sequence>
<keyword evidence="2" id="KW-0812">Transmembrane</keyword>
<gene>
    <name evidence="3" type="ORF">EV640_105105</name>
</gene>
<feature type="compositionally biased region" description="Basic and acidic residues" evidence="1">
    <location>
        <begin position="1"/>
        <end position="10"/>
    </location>
</feature>
<feature type="compositionally biased region" description="Acidic residues" evidence="1">
    <location>
        <begin position="57"/>
        <end position="66"/>
    </location>
</feature>